<feature type="binding site" evidence="18">
    <location>
        <position position="131"/>
    </location>
    <ligand>
        <name>K(+)</name>
        <dbReference type="ChEBI" id="CHEBI:29103"/>
    </ligand>
</feature>
<dbReference type="SUPFAM" id="SSF53613">
    <property type="entry name" value="Ribokinase-like"/>
    <property type="match status" value="1"/>
</dbReference>
<evidence type="ECO:0000256" key="4">
    <source>
        <dbReference type="ARBA" id="ARBA00009524"/>
    </source>
</evidence>
<feature type="binding site" evidence="17">
    <location>
        <position position="337"/>
    </location>
    <ligand>
        <name>(6S)-NADPHX</name>
        <dbReference type="ChEBI" id="CHEBI:64076"/>
    </ligand>
</feature>
<feature type="binding site" evidence="17">
    <location>
        <position position="388"/>
    </location>
    <ligand>
        <name>(6S)-NADPHX</name>
        <dbReference type="ChEBI" id="CHEBI:64076"/>
    </ligand>
</feature>
<dbReference type="RefSeq" id="WP_103081485.1">
    <property type="nucleotide sequence ID" value="NZ_CP021850.1"/>
</dbReference>
<evidence type="ECO:0000256" key="16">
    <source>
        <dbReference type="ARBA" id="ARBA00049209"/>
    </source>
</evidence>
<dbReference type="InterPro" id="IPR017953">
    <property type="entry name" value="Carbohydrate_kinase_pred_CS"/>
</dbReference>
<evidence type="ECO:0000256" key="3">
    <source>
        <dbReference type="ARBA" id="ARBA00006001"/>
    </source>
</evidence>
<dbReference type="PANTHER" id="PTHR12592:SF0">
    <property type="entry name" value="ATP-DEPENDENT (S)-NAD(P)H-HYDRATE DEHYDRATASE"/>
    <property type="match status" value="1"/>
</dbReference>
<feature type="binding site" evidence="18">
    <location>
        <begin position="59"/>
        <end position="63"/>
    </location>
    <ligand>
        <name>(6S)-NADPHX</name>
        <dbReference type="ChEBI" id="CHEBI:64076"/>
    </ligand>
</feature>
<comment type="catalytic activity">
    <reaction evidence="2 18 19">
        <text>(6R)-NADPHX = (6S)-NADPHX</text>
        <dbReference type="Rhea" id="RHEA:32227"/>
        <dbReference type="ChEBI" id="CHEBI:64076"/>
        <dbReference type="ChEBI" id="CHEBI:64077"/>
        <dbReference type="EC" id="5.1.99.6"/>
    </reaction>
</comment>
<dbReference type="SUPFAM" id="SSF64153">
    <property type="entry name" value="YjeF N-terminal domain-like"/>
    <property type="match status" value="1"/>
</dbReference>
<evidence type="ECO:0000256" key="11">
    <source>
        <dbReference type="ARBA" id="ARBA00023235"/>
    </source>
</evidence>
<keyword evidence="9 18" id="KW-0630">Potassium</keyword>
<evidence type="ECO:0000256" key="17">
    <source>
        <dbReference type="HAMAP-Rule" id="MF_01965"/>
    </source>
</evidence>
<feature type="binding site" evidence="18">
    <location>
        <position position="167"/>
    </location>
    <ligand>
        <name>K(+)</name>
        <dbReference type="ChEBI" id="CHEBI:29103"/>
    </ligand>
</feature>
<dbReference type="Gene3D" id="3.40.50.10260">
    <property type="entry name" value="YjeF N-terminal domain"/>
    <property type="match status" value="1"/>
</dbReference>
<evidence type="ECO:0000256" key="18">
    <source>
        <dbReference type="HAMAP-Rule" id="MF_01966"/>
    </source>
</evidence>
<evidence type="ECO:0000256" key="10">
    <source>
        <dbReference type="ARBA" id="ARBA00023027"/>
    </source>
</evidence>
<accession>A0A2K2FJV2</accession>
<dbReference type="CDD" id="cd01171">
    <property type="entry name" value="YXKO-related"/>
    <property type="match status" value="1"/>
</dbReference>
<dbReference type="PIRSF" id="PIRSF017184">
    <property type="entry name" value="Nnr"/>
    <property type="match status" value="1"/>
</dbReference>
<evidence type="ECO:0000256" key="5">
    <source>
        <dbReference type="ARBA" id="ARBA00022723"/>
    </source>
</evidence>
<keyword evidence="11 18" id="KW-0413">Isomerase</keyword>
<evidence type="ECO:0000256" key="12">
    <source>
        <dbReference type="ARBA" id="ARBA00023239"/>
    </source>
</evidence>
<organism evidence="22 23">
    <name type="scientific">Clostridium thermosuccinogenes</name>
    <dbReference type="NCBI Taxonomy" id="84032"/>
    <lineage>
        <taxon>Bacteria</taxon>
        <taxon>Bacillati</taxon>
        <taxon>Bacillota</taxon>
        <taxon>Clostridia</taxon>
        <taxon>Eubacteriales</taxon>
        <taxon>Clostridiaceae</taxon>
        <taxon>Clostridium</taxon>
    </lineage>
</organism>
<sequence length="524" mass="54752">MKVATPSQMNEIDRRTINEIGIPGVVLMENAAGRVSEEAVKMLGSAAGKKVIVIAGKGNNGGDAFAVARQLGAMGCNVKVYVTARKEDISGDAGINLGILRKIGLEPVELTENSRMEELKNVLPAADLIIDGILGTGLKGEVRDDVKAVINIVNAAQKPVISIDIPSGISGETGQVLGCCIKAVKTVTFALPKLGTLVHPGCEYTGELIVADIGIPSKVIEGMDIKINITDRASIAGMMPRRLENSNKGDYGRVFIITGSPGMTGSGCLAATAALRTGAGLVYLGVPSGLSSIYETQIMECVTIPLEDKNTGSLSRKCLPRIEERMKQMDVLAVGPGLGTGDDIYDIVSGIIETADMPLVVDADALNSLSRDVSALKNLKTQMVITPHPGEMARLCGLSIREVQANRIGVAREFAEKWKVITVLKGSRTVTALPDGTVYINPTGNPGMATAGSGDVLTGIISSLIGQGMAPWQAAVAGAYLHGLAGDNAASVRGEHGLIASDIAKELPYAIKEVLMPYKETAGK</sequence>
<evidence type="ECO:0000256" key="1">
    <source>
        <dbReference type="ARBA" id="ARBA00000013"/>
    </source>
</evidence>
<dbReference type="InterPro" id="IPR004443">
    <property type="entry name" value="YjeF_N_dom"/>
</dbReference>
<keyword evidence="5 18" id="KW-0479">Metal-binding</keyword>
<evidence type="ECO:0000256" key="2">
    <source>
        <dbReference type="ARBA" id="ARBA00000909"/>
    </source>
</evidence>
<comment type="similarity">
    <text evidence="18">Belongs to the NnrE/AIBP family.</text>
</comment>
<dbReference type="GO" id="GO:0046872">
    <property type="term" value="F:metal ion binding"/>
    <property type="evidence" value="ECO:0007669"/>
    <property type="project" value="UniProtKB-UniRule"/>
</dbReference>
<dbReference type="GO" id="GO:0046496">
    <property type="term" value="P:nicotinamide nucleotide metabolic process"/>
    <property type="evidence" value="ECO:0007669"/>
    <property type="project" value="UniProtKB-UniRule"/>
</dbReference>
<dbReference type="InterPro" id="IPR036652">
    <property type="entry name" value="YjeF_N_dom_sf"/>
</dbReference>
<dbReference type="EMBL" id="NIOJ01000021">
    <property type="protein sequence ID" value="PNT99061.1"/>
    <property type="molecule type" value="Genomic_DNA"/>
</dbReference>
<evidence type="ECO:0000256" key="6">
    <source>
        <dbReference type="ARBA" id="ARBA00022741"/>
    </source>
</evidence>
<dbReference type="Pfam" id="PF03853">
    <property type="entry name" value="YjeF_N"/>
    <property type="match status" value="1"/>
</dbReference>
<keyword evidence="7 17" id="KW-0067">ATP-binding</keyword>
<protein>
    <recommendedName>
        <fullName evidence="19">Bifunctional NAD(P)H-hydrate repair enzyme</fullName>
    </recommendedName>
    <alternativeName>
        <fullName evidence="19">Nicotinamide nucleotide repair protein</fullName>
    </alternativeName>
    <domain>
        <recommendedName>
            <fullName evidence="19">ADP-dependent (S)-NAD(P)H-hydrate dehydratase</fullName>
            <ecNumber evidence="19">4.2.1.136</ecNumber>
        </recommendedName>
        <alternativeName>
            <fullName evidence="19">ADP-dependent NAD(P)HX dehydratase</fullName>
        </alternativeName>
    </domain>
    <domain>
        <recommendedName>
            <fullName evidence="19">NAD(P)H-hydrate epimerase</fullName>
            <ecNumber evidence="19">5.1.99.6</ecNumber>
        </recommendedName>
    </domain>
</protein>
<evidence type="ECO:0000256" key="7">
    <source>
        <dbReference type="ARBA" id="ARBA00022840"/>
    </source>
</evidence>
<evidence type="ECO:0000256" key="9">
    <source>
        <dbReference type="ARBA" id="ARBA00022958"/>
    </source>
</evidence>
<dbReference type="NCBIfam" id="TIGR00197">
    <property type="entry name" value="yjeF_nterm"/>
    <property type="match status" value="1"/>
</dbReference>
<dbReference type="OrthoDB" id="9806925at2"/>
<comment type="cofactor">
    <cofactor evidence="18 19">
        <name>K(+)</name>
        <dbReference type="ChEBI" id="CHEBI:29103"/>
    </cofactor>
    <text evidence="18 19">Binds 1 potassium ion per subunit.</text>
</comment>
<comment type="catalytic activity">
    <reaction evidence="1 18 19">
        <text>(6R)-NADHX = (6S)-NADHX</text>
        <dbReference type="Rhea" id="RHEA:32215"/>
        <dbReference type="ChEBI" id="CHEBI:64074"/>
        <dbReference type="ChEBI" id="CHEBI:64075"/>
        <dbReference type="EC" id="5.1.99.6"/>
    </reaction>
</comment>
<comment type="catalytic activity">
    <reaction evidence="15 17 19">
        <text>(6S)-NADHX + ADP = AMP + phosphate + NADH + H(+)</text>
        <dbReference type="Rhea" id="RHEA:32223"/>
        <dbReference type="ChEBI" id="CHEBI:15378"/>
        <dbReference type="ChEBI" id="CHEBI:43474"/>
        <dbReference type="ChEBI" id="CHEBI:57945"/>
        <dbReference type="ChEBI" id="CHEBI:64074"/>
        <dbReference type="ChEBI" id="CHEBI:456215"/>
        <dbReference type="ChEBI" id="CHEBI:456216"/>
        <dbReference type="EC" id="4.2.1.136"/>
    </reaction>
</comment>
<dbReference type="PROSITE" id="PS51383">
    <property type="entry name" value="YJEF_C_3"/>
    <property type="match status" value="1"/>
</dbReference>
<comment type="similarity">
    <text evidence="3 19">In the N-terminal section; belongs to the NnrE/AIBP family.</text>
</comment>
<feature type="binding site" evidence="17">
    <location>
        <position position="455"/>
    </location>
    <ligand>
        <name>(6S)-NADPHX</name>
        <dbReference type="ChEBI" id="CHEBI:64076"/>
    </ligand>
</feature>
<dbReference type="PROSITE" id="PS51385">
    <property type="entry name" value="YJEF_N"/>
    <property type="match status" value="1"/>
</dbReference>
<dbReference type="EC" id="4.2.1.136" evidence="19"/>
<comment type="function">
    <text evidence="18">Catalyzes the epimerization of the S- and R-forms of NAD(P)HX, a damaged form of NAD(P)H that is a result of enzymatic or heat-dependent hydration. This is a prerequisite for the S-specific NAD(P)H-hydrate dehydratase to allow the repair of both epimers of NAD(P)HX.</text>
</comment>
<keyword evidence="6 17" id="KW-0547">Nucleotide-binding</keyword>
<comment type="catalytic activity">
    <reaction evidence="16 17 19">
        <text>(6S)-NADPHX + ADP = AMP + phosphate + NADPH + H(+)</text>
        <dbReference type="Rhea" id="RHEA:32235"/>
        <dbReference type="ChEBI" id="CHEBI:15378"/>
        <dbReference type="ChEBI" id="CHEBI:43474"/>
        <dbReference type="ChEBI" id="CHEBI:57783"/>
        <dbReference type="ChEBI" id="CHEBI:64076"/>
        <dbReference type="ChEBI" id="CHEBI:456215"/>
        <dbReference type="ChEBI" id="CHEBI:456216"/>
        <dbReference type="EC" id="4.2.1.136"/>
    </reaction>
</comment>
<evidence type="ECO:0000313" key="23">
    <source>
        <dbReference type="Proteomes" id="UP000236151"/>
    </source>
</evidence>
<gene>
    <name evidence="18" type="primary">nnrE</name>
    <name evidence="17" type="synonym">nnrD</name>
    <name evidence="22" type="ORF">CDQ84_09405</name>
</gene>
<evidence type="ECO:0000256" key="15">
    <source>
        <dbReference type="ARBA" id="ARBA00048238"/>
    </source>
</evidence>
<dbReference type="AlphaFoldDB" id="A0A2K2FJV2"/>
<dbReference type="GO" id="GO:0052855">
    <property type="term" value="F:ADP-dependent NAD(P)H-hydrate dehydratase activity"/>
    <property type="evidence" value="ECO:0007669"/>
    <property type="project" value="UniProtKB-UniRule"/>
</dbReference>
<keyword evidence="23" id="KW-1185">Reference proteome</keyword>
<dbReference type="InterPro" id="IPR029056">
    <property type="entry name" value="Ribokinase-like"/>
</dbReference>
<dbReference type="KEGG" id="cthd:CDO33_18230"/>
<feature type="domain" description="YjeF N-terminal" evidence="21">
    <location>
        <begin position="9"/>
        <end position="221"/>
    </location>
</feature>
<feature type="domain" description="YjeF C-terminal" evidence="20">
    <location>
        <begin position="231"/>
        <end position="514"/>
    </location>
</feature>
<dbReference type="GO" id="GO:0110051">
    <property type="term" value="P:metabolite repair"/>
    <property type="evidence" value="ECO:0007669"/>
    <property type="project" value="TreeGrafter"/>
</dbReference>
<comment type="similarity">
    <text evidence="17">Belongs to the NnrD/CARKD family.</text>
</comment>
<reference evidence="22 23" key="1">
    <citation type="submission" date="2017-06" db="EMBL/GenBank/DDBJ databases">
        <title>Investigating the central metabolism of Clostridium thermosuccinogenes.</title>
        <authorList>
            <person name="Koendjbiharie J.G."/>
            <person name="van Kranenburg R."/>
        </authorList>
    </citation>
    <scope>NUCLEOTIDE SEQUENCE [LARGE SCALE GENOMIC DNA]</scope>
    <source>
        <strain evidence="22 23">DSM 5806</strain>
    </source>
</reference>
<evidence type="ECO:0000256" key="8">
    <source>
        <dbReference type="ARBA" id="ARBA00022857"/>
    </source>
</evidence>
<comment type="cofactor">
    <cofactor evidence="17">
        <name>Mg(2+)</name>
        <dbReference type="ChEBI" id="CHEBI:18420"/>
    </cofactor>
</comment>
<keyword evidence="13" id="KW-0511">Multifunctional enzyme</keyword>
<comment type="similarity">
    <text evidence="4 19">In the C-terminal section; belongs to the NnrD/CARKD family.</text>
</comment>
<comment type="function">
    <text evidence="14 19">Bifunctional enzyme that catalyzes the epimerization of the S- and R-forms of NAD(P)HX and the dehydration of the S-form of NAD(P)HX at the expense of ADP, which is converted to AMP. This allows the repair of both epimers of NAD(P)HX, a damaged form of NAD(P)H that is a result of enzymatic or heat-dependent hydration.</text>
</comment>
<dbReference type="PROSITE" id="PS01050">
    <property type="entry name" value="YJEF_C_2"/>
    <property type="match status" value="1"/>
</dbReference>
<evidence type="ECO:0000313" key="22">
    <source>
        <dbReference type="EMBL" id="PNT99061.1"/>
    </source>
</evidence>
<dbReference type="EC" id="5.1.99.6" evidence="19"/>
<proteinExistence type="inferred from homology"/>
<comment type="function">
    <text evidence="17">Catalyzes the dehydration of the S-form of NAD(P)HX at the expense of ADP, which is converted to AMP. Together with NAD(P)HX epimerase, which catalyzes the epimerization of the S- and R-forms, the enzyme allows the repair of both epimers of NAD(P)HX, a damaged form of NAD(P)H that is a result of enzymatic or heat-dependent hydration.</text>
</comment>
<dbReference type="GO" id="GO:0005524">
    <property type="term" value="F:ATP binding"/>
    <property type="evidence" value="ECO:0007669"/>
    <property type="project" value="UniProtKB-UniRule"/>
</dbReference>
<evidence type="ECO:0000256" key="13">
    <source>
        <dbReference type="ARBA" id="ARBA00023268"/>
    </source>
</evidence>
<evidence type="ECO:0000256" key="19">
    <source>
        <dbReference type="PIRNR" id="PIRNR017184"/>
    </source>
</evidence>
<dbReference type="NCBIfam" id="TIGR00196">
    <property type="entry name" value="yjeF_cterm"/>
    <property type="match status" value="1"/>
</dbReference>
<feature type="binding site" evidence="18">
    <location>
        <position position="164"/>
    </location>
    <ligand>
        <name>(6S)-NADPHX</name>
        <dbReference type="ChEBI" id="CHEBI:64076"/>
    </ligand>
</feature>
<dbReference type="PANTHER" id="PTHR12592">
    <property type="entry name" value="ATP-DEPENDENT (S)-NAD(P)H-HYDRATE DEHYDRATASE FAMILY MEMBER"/>
    <property type="match status" value="1"/>
</dbReference>
<dbReference type="InterPro" id="IPR000631">
    <property type="entry name" value="CARKD"/>
</dbReference>
<keyword evidence="10 17" id="KW-0520">NAD</keyword>
<dbReference type="HAMAP" id="MF_01965">
    <property type="entry name" value="NADHX_dehydratase"/>
    <property type="match status" value="1"/>
</dbReference>
<comment type="subunit">
    <text evidence="17">Homotetramer.</text>
</comment>
<evidence type="ECO:0000259" key="20">
    <source>
        <dbReference type="PROSITE" id="PS51383"/>
    </source>
</evidence>
<dbReference type="HAMAP" id="MF_01966">
    <property type="entry name" value="NADHX_epimerase"/>
    <property type="match status" value="1"/>
</dbReference>
<feature type="binding site" evidence="17">
    <location>
        <begin position="425"/>
        <end position="429"/>
    </location>
    <ligand>
        <name>AMP</name>
        <dbReference type="ChEBI" id="CHEBI:456215"/>
    </ligand>
</feature>
<feature type="binding site" evidence="17">
    <location>
        <position position="454"/>
    </location>
    <ligand>
        <name>AMP</name>
        <dbReference type="ChEBI" id="CHEBI:456215"/>
    </ligand>
</feature>
<comment type="caution">
    <text evidence="17">Lacks conserved residue(s) required for the propagation of feature annotation.</text>
</comment>
<dbReference type="Pfam" id="PF01256">
    <property type="entry name" value="Carb_kinase"/>
    <property type="match status" value="1"/>
</dbReference>
<comment type="caution">
    <text evidence="22">The sequence shown here is derived from an EMBL/GenBank/DDBJ whole genome shotgun (WGS) entry which is preliminary data.</text>
</comment>
<keyword evidence="12 17" id="KW-0456">Lyase</keyword>
<feature type="binding site" evidence="18">
    <location>
        <position position="60"/>
    </location>
    <ligand>
        <name>K(+)</name>
        <dbReference type="ChEBI" id="CHEBI:29103"/>
    </ligand>
</feature>
<dbReference type="GO" id="GO:0052856">
    <property type="term" value="F:NAD(P)HX epimerase activity"/>
    <property type="evidence" value="ECO:0007669"/>
    <property type="project" value="UniProtKB-UniRule"/>
</dbReference>
<evidence type="ECO:0000256" key="14">
    <source>
        <dbReference type="ARBA" id="ARBA00025153"/>
    </source>
</evidence>
<dbReference type="InterPro" id="IPR030677">
    <property type="entry name" value="Nnr"/>
</dbReference>
<keyword evidence="8 17" id="KW-0521">NADP</keyword>
<dbReference type="Proteomes" id="UP000236151">
    <property type="component" value="Unassembled WGS sequence"/>
</dbReference>
<evidence type="ECO:0000259" key="21">
    <source>
        <dbReference type="PROSITE" id="PS51385"/>
    </source>
</evidence>
<name>A0A2K2FJV2_9CLOT</name>
<dbReference type="Gene3D" id="3.40.1190.20">
    <property type="match status" value="1"/>
</dbReference>
<feature type="binding site" evidence="18">
    <location>
        <begin position="135"/>
        <end position="141"/>
    </location>
    <ligand>
        <name>(6S)-NADPHX</name>
        <dbReference type="ChEBI" id="CHEBI:64076"/>
    </ligand>
</feature>